<organism evidence="3 4">
    <name type="scientific">Coraliomargarita sinensis</name>
    <dbReference type="NCBI Taxonomy" id="2174842"/>
    <lineage>
        <taxon>Bacteria</taxon>
        <taxon>Pseudomonadati</taxon>
        <taxon>Verrucomicrobiota</taxon>
        <taxon>Opitutia</taxon>
        <taxon>Puniceicoccales</taxon>
        <taxon>Coraliomargaritaceae</taxon>
        <taxon>Coraliomargarita</taxon>
    </lineage>
</organism>
<dbReference type="InterPro" id="IPR013424">
    <property type="entry name" value="Ice-binding_C"/>
</dbReference>
<proteinExistence type="predicted"/>
<evidence type="ECO:0000313" key="4">
    <source>
        <dbReference type="Proteomes" id="UP000247099"/>
    </source>
</evidence>
<comment type="caution">
    <text evidence="3">The sequence shown here is derived from an EMBL/GenBank/DDBJ whole genome shotgun (WGS) entry which is preliminary data.</text>
</comment>
<feature type="region of interest" description="Disordered" evidence="1">
    <location>
        <begin position="1"/>
        <end position="33"/>
    </location>
</feature>
<keyword evidence="4" id="KW-1185">Reference proteome</keyword>
<gene>
    <name evidence="3" type="ORF">DDZ13_07755</name>
</gene>
<feature type="domain" description="Ice-binding protein C-terminal" evidence="2">
    <location>
        <begin position="180"/>
        <end position="202"/>
    </location>
</feature>
<dbReference type="EMBL" id="QHJQ01000004">
    <property type="protein sequence ID" value="PXA04417.1"/>
    <property type="molecule type" value="Genomic_DNA"/>
</dbReference>
<dbReference type="InParanoid" id="A0A317ZJL0"/>
<protein>
    <recommendedName>
        <fullName evidence="2">Ice-binding protein C-terminal domain-containing protein</fullName>
    </recommendedName>
</protein>
<evidence type="ECO:0000259" key="2">
    <source>
        <dbReference type="Pfam" id="PF07589"/>
    </source>
</evidence>
<dbReference type="AlphaFoldDB" id="A0A317ZJL0"/>
<dbReference type="Proteomes" id="UP000247099">
    <property type="component" value="Unassembled WGS sequence"/>
</dbReference>
<name>A0A317ZJL0_9BACT</name>
<dbReference type="Pfam" id="PF07589">
    <property type="entry name" value="PEP-CTERM"/>
    <property type="match status" value="1"/>
</dbReference>
<reference evidence="3 4" key="1">
    <citation type="submission" date="2018-05" db="EMBL/GenBank/DDBJ databases">
        <title>Coraliomargarita sinensis sp. nov., isolated from a marine solar saltern.</title>
        <authorList>
            <person name="Zhou L.Y."/>
        </authorList>
    </citation>
    <scope>NUCLEOTIDE SEQUENCE [LARGE SCALE GENOMIC DNA]</scope>
    <source>
        <strain evidence="3 4">WN38</strain>
    </source>
</reference>
<evidence type="ECO:0000256" key="1">
    <source>
        <dbReference type="SAM" id="MobiDB-lite"/>
    </source>
</evidence>
<evidence type="ECO:0000313" key="3">
    <source>
        <dbReference type="EMBL" id="PXA04417.1"/>
    </source>
</evidence>
<sequence>MSEAELFGPPGGANTSWNQYADEDTSGTVVDSTGASTTVQVLTDFSEGRGGSSSDLGVFRGSLTDFGRGETRNVDISGLAADGLYDIWIMAYRDNGTARERLGGYWTANNTTASATTQLLSSYNTRNGTTFEEGVNYIVFEDVVADGAGTISFTGVGGKSTDPDFNDDVRLGLSALQIQAVPEASTFALIGLAGLALIRRRR</sequence>
<accession>A0A317ZJL0</accession>
<dbReference type="RefSeq" id="WP_110130868.1">
    <property type="nucleotide sequence ID" value="NZ_QHJQ01000004.1"/>
</dbReference>